<evidence type="ECO:0000259" key="1">
    <source>
        <dbReference type="Pfam" id="PF13467"/>
    </source>
</evidence>
<protein>
    <submittedName>
        <fullName evidence="2">Ribbon-helix-helix domain-containing protein</fullName>
    </submittedName>
</protein>
<dbReference type="RefSeq" id="WP_218632224.1">
    <property type="nucleotide sequence ID" value="NZ_JAHVAH010000001.1"/>
</dbReference>
<dbReference type="Pfam" id="PF13467">
    <property type="entry name" value="RHH_4"/>
    <property type="match status" value="1"/>
</dbReference>
<name>A0ABS6V3S2_9SPHN</name>
<feature type="domain" description="Ribbon-helix-helix" evidence="1">
    <location>
        <begin position="7"/>
        <end position="73"/>
    </location>
</feature>
<evidence type="ECO:0000313" key="2">
    <source>
        <dbReference type="EMBL" id="MBW0144207.1"/>
    </source>
</evidence>
<comment type="caution">
    <text evidence="2">The sequence shown here is derived from an EMBL/GenBank/DDBJ whole genome shotgun (WGS) entry which is preliminary data.</text>
</comment>
<sequence>MEAPASPTKRSVTIAGHESSITLEPVFWTALEYAASRRGLPLNALIAEIDLWRFGGGDTPLTNLASAIRQWLYAESMSLSADANAPPSGA</sequence>
<dbReference type="Proteomes" id="UP000698028">
    <property type="component" value="Unassembled WGS sequence"/>
</dbReference>
<accession>A0ABS6V3S2</accession>
<proteinExistence type="predicted"/>
<dbReference type="EMBL" id="JAHVAH010000001">
    <property type="protein sequence ID" value="MBW0144207.1"/>
    <property type="molecule type" value="Genomic_DNA"/>
</dbReference>
<keyword evidence="3" id="KW-1185">Reference proteome</keyword>
<evidence type="ECO:0000313" key="3">
    <source>
        <dbReference type="Proteomes" id="UP000698028"/>
    </source>
</evidence>
<gene>
    <name evidence="2" type="ORF">KTQ36_02725</name>
</gene>
<reference evidence="2 3" key="1">
    <citation type="submission" date="2021-07" db="EMBL/GenBank/DDBJ databases">
        <title>The draft genome sequence of Sphingomicrobium sp. B8.</title>
        <authorList>
            <person name="Mu L."/>
        </authorList>
    </citation>
    <scope>NUCLEOTIDE SEQUENCE [LARGE SCALE GENOMIC DNA]</scope>
    <source>
        <strain evidence="2 3">B8</strain>
    </source>
</reference>
<organism evidence="2 3">
    <name type="scientific">Sphingomicrobium clamense</name>
    <dbReference type="NCBI Taxonomy" id="2851013"/>
    <lineage>
        <taxon>Bacteria</taxon>
        <taxon>Pseudomonadati</taxon>
        <taxon>Pseudomonadota</taxon>
        <taxon>Alphaproteobacteria</taxon>
        <taxon>Sphingomonadales</taxon>
        <taxon>Sphingomonadaceae</taxon>
        <taxon>Sphingomicrobium</taxon>
    </lineage>
</organism>
<dbReference type="InterPro" id="IPR027373">
    <property type="entry name" value="RHH_dom"/>
</dbReference>